<evidence type="ECO:0000256" key="7">
    <source>
        <dbReference type="RuleBase" id="RU367016"/>
    </source>
</evidence>
<keyword evidence="6 7" id="KW-0472">Membrane</keyword>
<evidence type="ECO:0000256" key="2">
    <source>
        <dbReference type="ARBA" id="ARBA00010792"/>
    </source>
</evidence>
<evidence type="ECO:0000313" key="9">
    <source>
        <dbReference type="EMBL" id="ALE94085.1"/>
    </source>
</evidence>
<keyword evidence="3 7" id="KW-1003">Cell membrane</keyword>
<organism evidence="9 10">
    <name type="scientific">Arthrobacter alpinus</name>
    <dbReference type="NCBI Taxonomy" id="656366"/>
    <lineage>
        <taxon>Bacteria</taxon>
        <taxon>Bacillati</taxon>
        <taxon>Actinomycetota</taxon>
        <taxon>Actinomycetes</taxon>
        <taxon>Micrococcales</taxon>
        <taxon>Micrococcaceae</taxon>
        <taxon>Arthrobacter</taxon>
    </lineage>
</organism>
<dbReference type="Proteomes" id="UP000062833">
    <property type="component" value="Chromosome"/>
</dbReference>
<evidence type="ECO:0000259" key="8">
    <source>
        <dbReference type="Pfam" id="PF09335"/>
    </source>
</evidence>
<dbReference type="EMBL" id="CP012677">
    <property type="protein sequence ID" value="ALE94085.1"/>
    <property type="molecule type" value="Genomic_DNA"/>
</dbReference>
<feature type="domain" description="VTT" evidence="8">
    <location>
        <begin position="7"/>
        <end position="113"/>
    </location>
</feature>
<keyword evidence="4 7" id="KW-0812">Transmembrane</keyword>
<dbReference type="GO" id="GO:0005886">
    <property type="term" value="C:plasma membrane"/>
    <property type="evidence" value="ECO:0007669"/>
    <property type="project" value="UniProtKB-SubCell"/>
</dbReference>
<dbReference type="Pfam" id="PF09335">
    <property type="entry name" value="VTT_dom"/>
    <property type="match status" value="1"/>
</dbReference>
<sequence length="184" mass="19436">MDSIVSLPFVWAFLILFFIVMLRSNATYWVGRGLAAGGRKTKLQKHLDSPAVLSAEKIIARWGAPAVSVSFLTIGVQTAINMSAGLGRMPLRRYIPATVVGSIVWACIYATVGLAAFEAAIAAAAGSPMALILLVLAVGALVLGIHLFRVSRTRKLDQSAMDDCPVMGAEIPVPAVERPTAFGA</sequence>
<evidence type="ECO:0000256" key="5">
    <source>
        <dbReference type="ARBA" id="ARBA00022989"/>
    </source>
</evidence>
<reference evidence="10" key="1">
    <citation type="submission" date="2015-09" db="EMBL/GenBank/DDBJ databases">
        <title>Complete genome of Arthrobacter alpinus strain R3.8.</title>
        <authorList>
            <person name="See-Too W.S."/>
            <person name="Chan K.G."/>
        </authorList>
    </citation>
    <scope>NUCLEOTIDE SEQUENCE [LARGE SCALE GENOMIC DNA]</scope>
    <source>
        <strain evidence="10">R3.8</strain>
    </source>
</reference>
<name>A0A0M3UH18_9MICC</name>
<dbReference type="PANTHER" id="PTHR30353:SF15">
    <property type="entry name" value="INNER MEMBRANE PROTEIN YABI"/>
    <property type="match status" value="1"/>
</dbReference>
<comment type="subcellular location">
    <subcellularLocation>
        <location evidence="1 7">Cell membrane</location>
        <topology evidence="1 7">Multi-pass membrane protein</topology>
    </subcellularLocation>
</comment>
<feature type="transmembrane region" description="Helical" evidence="7">
    <location>
        <begin position="59"/>
        <end position="82"/>
    </location>
</feature>
<feature type="transmembrane region" description="Helical" evidence="7">
    <location>
        <begin position="129"/>
        <end position="148"/>
    </location>
</feature>
<evidence type="ECO:0000256" key="4">
    <source>
        <dbReference type="ARBA" id="ARBA00022692"/>
    </source>
</evidence>
<comment type="caution">
    <text evidence="7">Lacks conserved residue(s) required for the propagation of feature annotation.</text>
</comment>
<keyword evidence="10" id="KW-1185">Reference proteome</keyword>
<gene>
    <name evidence="9" type="ORF">AOC05_07790</name>
</gene>
<protein>
    <recommendedName>
        <fullName evidence="8">VTT domain-containing protein</fullName>
    </recommendedName>
</protein>
<dbReference type="InterPro" id="IPR032818">
    <property type="entry name" value="DedA-like"/>
</dbReference>
<proteinExistence type="inferred from homology"/>
<dbReference type="KEGG" id="aaq:AOC05_07790"/>
<evidence type="ECO:0000256" key="1">
    <source>
        <dbReference type="ARBA" id="ARBA00004651"/>
    </source>
</evidence>
<dbReference type="OrthoDB" id="3426404at2"/>
<accession>A0A0M3UH18</accession>
<evidence type="ECO:0000256" key="3">
    <source>
        <dbReference type="ARBA" id="ARBA00022475"/>
    </source>
</evidence>
<evidence type="ECO:0000256" key="6">
    <source>
        <dbReference type="ARBA" id="ARBA00023136"/>
    </source>
</evidence>
<dbReference type="PANTHER" id="PTHR30353">
    <property type="entry name" value="INNER MEMBRANE PROTEIN DEDA-RELATED"/>
    <property type="match status" value="1"/>
</dbReference>
<dbReference type="AlphaFoldDB" id="A0A0M3UH18"/>
<comment type="similarity">
    <text evidence="2 7">Belongs to the DedA family.</text>
</comment>
<dbReference type="PATRIC" id="fig|656366.3.peg.1665"/>
<dbReference type="InterPro" id="IPR032816">
    <property type="entry name" value="VTT_dom"/>
</dbReference>
<feature type="transmembrane region" description="Helical" evidence="7">
    <location>
        <begin position="94"/>
        <end position="117"/>
    </location>
</feature>
<keyword evidence="5 7" id="KW-1133">Transmembrane helix</keyword>
<evidence type="ECO:0000313" key="10">
    <source>
        <dbReference type="Proteomes" id="UP000062833"/>
    </source>
</evidence>